<reference evidence="1" key="2">
    <citation type="journal article" date="2023" name="IMA Fungus">
        <title>Comparative genomic study of the Penicillium genus elucidates a diverse pangenome and 15 lateral gene transfer events.</title>
        <authorList>
            <person name="Petersen C."/>
            <person name="Sorensen T."/>
            <person name="Nielsen M.R."/>
            <person name="Sondergaard T.E."/>
            <person name="Sorensen J.L."/>
            <person name="Fitzpatrick D.A."/>
            <person name="Frisvad J.C."/>
            <person name="Nielsen K.L."/>
        </authorList>
    </citation>
    <scope>NUCLEOTIDE SEQUENCE</scope>
    <source>
        <strain evidence="1">IBT 21472</strain>
    </source>
</reference>
<evidence type="ECO:0008006" key="3">
    <source>
        <dbReference type="Google" id="ProtNLM"/>
    </source>
</evidence>
<organism evidence="1 2">
    <name type="scientific">Penicillium atrosanguineum</name>
    <dbReference type="NCBI Taxonomy" id="1132637"/>
    <lineage>
        <taxon>Eukaryota</taxon>
        <taxon>Fungi</taxon>
        <taxon>Dikarya</taxon>
        <taxon>Ascomycota</taxon>
        <taxon>Pezizomycotina</taxon>
        <taxon>Eurotiomycetes</taxon>
        <taxon>Eurotiomycetidae</taxon>
        <taxon>Eurotiales</taxon>
        <taxon>Aspergillaceae</taxon>
        <taxon>Penicillium</taxon>
    </lineage>
</organism>
<proteinExistence type="predicted"/>
<gene>
    <name evidence="1" type="ORF">N7476_011085</name>
</gene>
<dbReference type="OrthoDB" id="16079at2759"/>
<sequence>MSAKKWAIATRFAKLSNELKTNVYNDLGIQKLAKAEIINEELTNDILKRLSPYLQQNTPVDILDLWPSSGVFSSQVNKYLKPRRHLLVEPNKKNYGKSLKRLVKGGGGYEMVSLDPYSLYDWSEVFAKHLPEQGPPNTEGQVLPRNDTLLVLANIPEQRSIRDHFTPSRWWSVMMESCLNQRGVHMYGSVRILASLPGNSKCSVLPRTVIDRRRTSMLTETVAQHAFEVASTYENETWQSLKHWDNLVLNRERVAERTAANNIITPAGREIPPLELAPKSPRPGKLSQMYMLRPRVEWHDTVMDRIAKESSTNKVVRRDAQVALYSLNLDNKQAWWCHHVAKIELEEDEASRSLARIAADTSKYPEELERADKRSAGMRDTVEKLLQGTHHRVMRGHDRVADDGRVLNDAGSFDNSMLIHDRRPFEALRIHPDDQFPRLPRTIVYFEADPNPPVVQKLSQLSDEKRVELVELFDTLSSISSTRDQLNLAELYNFIFPLRTANEIVKEFPILAKYAMKRLKPGYGTMPLPDPTLDPNDCFQENIDYDLSYARIRRLPVSLIWDILLQYQNSGPDVSPMQFNRLLGGTLTGAVTGGSSGHALKLR</sequence>
<accession>A0A9W9PQ20</accession>
<reference evidence="1" key="1">
    <citation type="submission" date="2022-12" db="EMBL/GenBank/DDBJ databases">
        <authorList>
            <person name="Petersen C."/>
        </authorList>
    </citation>
    <scope>NUCLEOTIDE SEQUENCE</scope>
    <source>
        <strain evidence="1">IBT 21472</strain>
    </source>
</reference>
<keyword evidence="2" id="KW-1185">Reference proteome</keyword>
<dbReference type="AlphaFoldDB" id="A0A9W9PQ20"/>
<dbReference type="EMBL" id="JAPZBO010000010">
    <property type="protein sequence ID" value="KAJ5299528.1"/>
    <property type="molecule type" value="Genomic_DNA"/>
</dbReference>
<dbReference type="Proteomes" id="UP001147746">
    <property type="component" value="Unassembled WGS sequence"/>
</dbReference>
<comment type="caution">
    <text evidence="1">The sequence shown here is derived from an EMBL/GenBank/DDBJ whole genome shotgun (WGS) entry which is preliminary data.</text>
</comment>
<protein>
    <recommendedName>
        <fullName evidence="3">rRNA adenine N(6)-methyltransferase</fullName>
    </recommendedName>
</protein>
<evidence type="ECO:0000313" key="1">
    <source>
        <dbReference type="EMBL" id="KAJ5299528.1"/>
    </source>
</evidence>
<dbReference type="InterPro" id="IPR029063">
    <property type="entry name" value="SAM-dependent_MTases_sf"/>
</dbReference>
<name>A0A9W9PQ20_9EURO</name>
<evidence type="ECO:0000313" key="2">
    <source>
        <dbReference type="Proteomes" id="UP001147746"/>
    </source>
</evidence>
<dbReference type="SUPFAM" id="SSF53335">
    <property type="entry name" value="S-adenosyl-L-methionine-dependent methyltransferases"/>
    <property type="match status" value="1"/>
</dbReference>
<dbReference type="Gene3D" id="3.40.50.150">
    <property type="entry name" value="Vaccinia Virus protein VP39"/>
    <property type="match status" value="1"/>
</dbReference>